<reference evidence="1" key="1">
    <citation type="submission" date="2013-12" db="EMBL/GenBank/DDBJ databases">
        <authorList>
            <person name="Genoscope - CEA"/>
        </authorList>
    </citation>
    <scope>NUCLEOTIDE SEQUENCE</scope>
    <source>
        <strain evidence="1">CBS 1993</strain>
    </source>
</reference>
<organism evidence="1 2">
    <name type="scientific">Kuraishia capsulata CBS 1993</name>
    <dbReference type="NCBI Taxonomy" id="1382522"/>
    <lineage>
        <taxon>Eukaryota</taxon>
        <taxon>Fungi</taxon>
        <taxon>Dikarya</taxon>
        <taxon>Ascomycota</taxon>
        <taxon>Saccharomycotina</taxon>
        <taxon>Pichiomycetes</taxon>
        <taxon>Pichiales</taxon>
        <taxon>Pichiaceae</taxon>
        <taxon>Kuraishia</taxon>
    </lineage>
</organism>
<keyword evidence="2" id="KW-1185">Reference proteome</keyword>
<evidence type="ECO:0000313" key="1">
    <source>
        <dbReference type="EMBL" id="CDK28697.1"/>
    </source>
</evidence>
<dbReference type="EMBL" id="HG793129">
    <property type="protein sequence ID" value="CDK28697.1"/>
    <property type="molecule type" value="Genomic_DNA"/>
</dbReference>
<proteinExistence type="predicted"/>
<accession>W6MTV8</accession>
<dbReference type="Proteomes" id="UP000019384">
    <property type="component" value="Unassembled WGS sequence"/>
</dbReference>
<dbReference type="HOGENOM" id="CLU_2740400_0_0_1"/>
<sequence>MQPLGEIVIENRKYLASRSPEYEVEYTDTEEMERLNRLQEKNWYLESFQVESRSRLKAVIKACMNEFKFLC</sequence>
<evidence type="ECO:0000313" key="2">
    <source>
        <dbReference type="Proteomes" id="UP000019384"/>
    </source>
</evidence>
<reference evidence="1" key="2">
    <citation type="submission" date="2014-02" db="EMBL/GenBank/DDBJ databases">
        <title>Complete DNA sequence of /Kuraishia capsulata/ illustrates novel genomic features among budding yeasts (/Saccharomycotina/).</title>
        <authorList>
            <person name="Morales L."/>
            <person name="Noel B."/>
            <person name="Porcel B."/>
            <person name="Marcet-Houben M."/>
            <person name="Hullo M-F."/>
            <person name="Sacerdot C."/>
            <person name="Tekaia F."/>
            <person name="Leh-Louis V."/>
            <person name="Despons L."/>
            <person name="Khanna V."/>
            <person name="Aury J-M."/>
            <person name="Barbe V."/>
            <person name="Couloux A."/>
            <person name="Labadie K."/>
            <person name="Pelletier E."/>
            <person name="Souciet J-L."/>
            <person name="Boekhout T."/>
            <person name="Gabaldon T."/>
            <person name="Wincker P."/>
            <person name="Dujon B."/>
        </authorList>
    </citation>
    <scope>NUCLEOTIDE SEQUENCE</scope>
    <source>
        <strain evidence="1">CBS 1993</strain>
    </source>
</reference>
<dbReference type="RefSeq" id="XP_022460687.1">
    <property type="nucleotide sequence ID" value="XM_022601441.1"/>
</dbReference>
<dbReference type="AlphaFoldDB" id="W6MTV8"/>
<gene>
    <name evidence="1" type="ORF">KUCA_T00004681001</name>
</gene>
<name>W6MTV8_9ASCO</name>
<protein>
    <submittedName>
        <fullName evidence="1">Uncharacterized protein</fullName>
    </submittedName>
</protein>
<dbReference type="GeneID" id="34522075"/>